<feature type="domain" description="AMP-dependent synthetase/ligase" evidence="2">
    <location>
        <begin position="47"/>
        <end position="414"/>
    </location>
</feature>
<dbReference type="Gene3D" id="3.40.50.12780">
    <property type="entry name" value="N-terminal domain of ligase-like"/>
    <property type="match status" value="1"/>
</dbReference>
<dbReference type="Proteomes" id="UP000230002">
    <property type="component" value="Unassembled WGS sequence"/>
</dbReference>
<evidence type="ECO:0000259" key="3">
    <source>
        <dbReference type="Pfam" id="PF13193"/>
    </source>
</evidence>
<organism evidence="4 5">
    <name type="scientific">Ganoderma sinense ZZ0214-1</name>
    <dbReference type="NCBI Taxonomy" id="1077348"/>
    <lineage>
        <taxon>Eukaryota</taxon>
        <taxon>Fungi</taxon>
        <taxon>Dikarya</taxon>
        <taxon>Basidiomycota</taxon>
        <taxon>Agaricomycotina</taxon>
        <taxon>Agaricomycetes</taxon>
        <taxon>Polyporales</taxon>
        <taxon>Polyporaceae</taxon>
        <taxon>Ganoderma</taxon>
    </lineage>
</organism>
<dbReference type="InterPro" id="IPR020845">
    <property type="entry name" value="AMP-binding_CS"/>
</dbReference>
<dbReference type="SUPFAM" id="SSF56801">
    <property type="entry name" value="Acetyl-CoA synthetase-like"/>
    <property type="match status" value="1"/>
</dbReference>
<keyword evidence="5" id="KW-1185">Reference proteome</keyword>
<dbReference type="Pfam" id="PF13193">
    <property type="entry name" value="AMP-binding_C"/>
    <property type="match status" value="1"/>
</dbReference>
<dbReference type="InterPro" id="IPR000873">
    <property type="entry name" value="AMP-dep_synth/lig_dom"/>
</dbReference>
<reference evidence="4 5" key="1">
    <citation type="journal article" date="2015" name="Sci. Rep.">
        <title>Chromosome-level genome map provides insights into diverse defense mechanisms in the medicinal fungus Ganoderma sinense.</title>
        <authorList>
            <person name="Zhu Y."/>
            <person name="Xu J."/>
            <person name="Sun C."/>
            <person name="Zhou S."/>
            <person name="Xu H."/>
            <person name="Nelson D.R."/>
            <person name="Qian J."/>
            <person name="Song J."/>
            <person name="Luo H."/>
            <person name="Xiang L."/>
            <person name="Li Y."/>
            <person name="Xu Z."/>
            <person name="Ji A."/>
            <person name="Wang L."/>
            <person name="Lu S."/>
            <person name="Hayward A."/>
            <person name="Sun W."/>
            <person name="Li X."/>
            <person name="Schwartz D.C."/>
            <person name="Wang Y."/>
            <person name="Chen S."/>
        </authorList>
    </citation>
    <scope>NUCLEOTIDE SEQUENCE [LARGE SCALE GENOMIC DNA]</scope>
    <source>
        <strain evidence="4 5">ZZ0214-1</strain>
    </source>
</reference>
<dbReference type="AlphaFoldDB" id="A0A2G8S683"/>
<dbReference type="GO" id="GO:0016405">
    <property type="term" value="F:CoA-ligase activity"/>
    <property type="evidence" value="ECO:0007669"/>
    <property type="project" value="TreeGrafter"/>
</dbReference>
<dbReference type="STRING" id="1077348.A0A2G8S683"/>
<keyword evidence="1" id="KW-0812">Transmembrane</keyword>
<dbReference type="OrthoDB" id="6509636at2759"/>
<evidence type="ECO:0000313" key="4">
    <source>
        <dbReference type="EMBL" id="PIL29048.1"/>
    </source>
</evidence>
<evidence type="ECO:0000256" key="1">
    <source>
        <dbReference type="SAM" id="Phobius"/>
    </source>
</evidence>
<gene>
    <name evidence="4" type="ORF">GSI_09096</name>
</gene>
<protein>
    <submittedName>
        <fullName evidence="4">Transporter</fullName>
    </submittedName>
</protein>
<dbReference type="InterPro" id="IPR042099">
    <property type="entry name" value="ANL_N_sf"/>
</dbReference>
<accession>A0A2G8S683</accession>
<feature type="transmembrane region" description="Helical" evidence="1">
    <location>
        <begin position="254"/>
        <end position="275"/>
    </location>
</feature>
<dbReference type="InterPro" id="IPR025110">
    <property type="entry name" value="AMP-bd_C"/>
</dbReference>
<dbReference type="Pfam" id="PF00501">
    <property type="entry name" value="AMP-binding"/>
    <property type="match status" value="1"/>
</dbReference>
<sequence>MAEILASKDDLPYIPDDVLLPQFLLDMHHPLRPVRSAPQAWLIEEATGRKVGSDELRARTHGLANALKLCWNVGEDDVACIFSPNHVDYLVVMWAVQKLGGVVTTSNPMYTSEELAHQLELSKARLLFVHPAMLAVATQAAHTVGLPYDRIVLFDSIPTSPHPNLQELIKFGLGSRQEYTERRLKPGEARTKLALLLFSSGTTGKPKAVMVSHYGLVANIVQVAQYIKPTDESVPSEWRRFHVGDVSLGVLPFFHAYGLHFVLFFGMFIGMTVVVSPRYSLERMLQSIQQYKVTHLWLVPPQAIMICKSSIVKNYDLSSVQMVACGAAPVSAELTDQLTKVLPNALVGQGYGMTETSTMITMCQLDKRTGTPGCAGFLIPGVEARVFKADGTLAQFGEPGELYLKSPSLSLGYYNNPKATAETFQDGWLRTGDEVKLNKNREVFVVDRIKEFIKVRAFQVAPSELEGHLLDHPDVADVCVVGIPDDYSGELPFAFIVLNHSARVRVEGTPQEKATVGDSVMKHVSDHKAHFKWLGGVEFVDAIPKNPSGKLLRRVLREEAKAMLGSGRLSTLAKAKL</sequence>
<evidence type="ECO:0000313" key="5">
    <source>
        <dbReference type="Proteomes" id="UP000230002"/>
    </source>
</evidence>
<evidence type="ECO:0000259" key="2">
    <source>
        <dbReference type="Pfam" id="PF00501"/>
    </source>
</evidence>
<dbReference type="CDD" id="cd05911">
    <property type="entry name" value="Firefly_Luc_like"/>
    <property type="match status" value="1"/>
</dbReference>
<dbReference type="PANTHER" id="PTHR24096">
    <property type="entry name" value="LONG-CHAIN-FATTY-ACID--COA LIGASE"/>
    <property type="match status" value="1"/>
</dbReference>
<dbReference type="PROSITE" id="PS00455">
    <property type="entry name" value="AMP_BINDING"/>
    <property type="match status" value="1"/>
</dbReference>
<dbReference type="EMBL" id="AYKW01000023">
    <property type="protein sequence ID" value="PIL29048.1"/>
    <property type="molecule type" value="Genomic_DNA"/>
</dbReference>
<dbReference type="InterPro" id="IPR045851">
    <property type="entry name" value="AMP-bd_C_sf"/>
</dbReference>
<comment type="caution">
    <text evidence="4">The sequence shown here is derived from an EMBL/GenBank/DDBJ whole genome shotgun (WGS) entry which is preliminary data.</text>
</comment>
<proteinExistence type="predicted"/>
<feature type="domain" description="AMP-binding enzyme C-terminal" evidence="3">
    <location>
        <begin position="464"/>
        <end position="550"/>
    </location>
</feature>
<keyword evidence="1" id="KW-1133">Transmembrane helix</keyword>
<keyword evidence="1" id="KW-0472">Membrane</keyword>
<name>A0A2G8S683_9APHY</name>
<dbReference type="Gene3D" id="3.30.300.30">
    <property type="match status" value="1"/>
</dbReference>
<dbReference type="PANTHER" id="PTHR24096:SF422">
    <property type="entry name" value="BCDNA.GH02901"/>
    <property type="match status" value="1"/>
</dbReference>